<dbReference type="PANTHER" id="PTHR39330:SF1">
    <property type="entry name" value="ETHANOLAMINE AMMONIA-LYASE SMALL SUBUNIT"/>
    <property type="match status" value="1"/>
</dbReference>
<dbReference type="RefSeq" id="WP_112883334.1">
    <property type="nucleotide sequence ID" value="NZ_QLUW01000003.1"/>
</dbReference>
<accession>A0A328TXB3</accession>
<comment type="function">
    <text evidence="5">Catalyzes the deamination of various vicinal amino-alcohols to oxo compounds. Allows this organism to utilize ethanolamine as the sole source of nitrogen and carbon in the presence of external vitamin B12.</text>
</comment>
<evidence type="ECO:0000256" key="1">
    <source>
        <dbReference type="ARBA" id="ARBA00022628"/>
    </source>
</evidence>
<dbReference type="HAMAP" id="MF_00601">
    <property type="entry name" value="EutC"/>
    <property type="match status" value="1"/>
</dbReference>
<evidence type="ECO:0000256" key="6">
    <source>
        <dbReference type="SAM" id="MobiDB-lite"/>
    </source>
</evidence>
<dbReference type="Proteomes" id="UP000249260">
    <property type="component" value="Unassembled WGS sequence"/>
</dbReference>
<name>A0A328TXB3_9BACL</name>
<feature type="region of interest" description="Disordered" evidence="6">
    <location>
        <begin position="24"/>
        <end position="100"/>
    </location>
</feature>
<dbReference type="GO" id="GO:0009350">
    <property type="term" value="C:ethanolamine ammonia-lyase complex"/>
    <property type="evidence" value="ECO:0007669"/>
    <property type="project" value="UniProtKB-UniRule"/>
</dbReference>
<dbReference type="InterPro" id="IPR042251">
    <property type="entry name" value="EutC_C"/>
</dbReference>
<keyword evidence="1 5" id="KW-0846">Cobalamin</keyword>
<evidence type="ECO:0000256" key="3">
    <source>
        <dbReference type="ARBA" id="ARBA00023285"/>
    </source>
</evidence>
<feature type="compositionally biased region" description="Low complexity" evidence="6">
    <location>
        <begin position="56"/>
        <end position="79"/>
    </location>
</feature>
<reference evidence="7 8" key="1">
    <citation type="submission" date="2018-06" db="EMBL/GenBank/DDBJ databases">
        <title>Paenibacillus montanisoli sp. nov., isolated from mountain area soil.</title>
        <authorList>
            <person name="Wu M."/>
        </authorList>
    </citation>
    <scope>NUCLEOTIDE SEQUENCE [LARGE SCALE GENOMIC DNA]</scope>
    <source>
        <strain evidence="7 8">RA17</strain>
    </source>
</reference>
<proteinExistence type="inferred from homology"/>
<evidence type="ECO:0000256" key="2">
    <source>
        <dbReference type="ARBA" id="ARBA00023239"/>
    </source>
</evidence>
<keyword evidence="8" id="KW-1185">Reference proteome</keyword>
<dbReference type="UniPathway" id="UPA00560"/>
<evidence type="ECO:0000313" key="7">
    <source>
        <dbReference type="EMBL" id="RAP75070.1"/>
    </source>
</evidence>
<evidence type="ECO:0000256" key="4">
    <source>
        <dbReference type="ARBA" id="ARBA00024446"/>
    </source>
</evidence>
<evidence type="ECO:0000313" key="8">
    <source>
        <dbReference type="Proteomes" id="UP000249260"/>
    </source>
</evidence>
<dbReference type="InterPro" id="IPR042255">
    <property type="entry name" value="EutC_N"/>
</dbReference>
<organism evidence="7 8">
    <name type="scientific">Paenibacillus montanisoli</name>
    <dbReference type="NCBI Taxonomy" id="2081970"/>
    <lineage>
        <taxon>Bacteria</taxon>
        <taxon>Bacillati</taxon>
        <taxon>Bacillota</taxon>
        <taxon>Bacilli</taxon>
        <taxon>Bacillales</taxon>
        <taxon>Paenibacillaceae</taxon>
        <taxon>Paenibacillus</taxon>
    </lineage>
</organism>
<dbReference type="InterPro" id="IPR009246">
    <property type="entry name" value="EutC"/>
</dbReference>
<dbReference type="Gene3D" id="1.10.30.40">
    <property type="entry name" value="Ethanolamine ammonia-lyase light chain (EutC), N-terminal domain"/>
    <property type="match status" value="1"/>
</dbReference>
<evidence type="ECO:0000256" key="5">
    <source>
        <dbReference type="HAMAP-Rule" id="MF_00601"/>
    </source>
</evidence>
<comment type="subcellular location">
    <subcellularLocation>
        <location evidence="5">Bacterial microcompartment</location>
    </subcellularLocation>
</comment>
<dbReference type="EC" id="4.3.1.7" evidence="5"/>
<dbReference type="EMBL" id="QLUW01000003">
    <property type="protein sequence ID" value="RAP75070.1"/>
    <property type="molecule type" value="Genomic_DNA"/>
</dbReference>
<dbReference type="Pfam" id="PF05985">
    <property type="entry name" value="EutC"/>
    <property type="match status" value="1"/>
</dbReference>
<comment type="pathway">
    <text evidence="5">Amine and polyamine degradation; ethanolamine degradation.</text>
</comment>
<dbReference type="GO" id="GO:0008851">
    <property type="term" value="F:ethanolamine ammonia-lyase activity"/>
    <property type="evidence" value="ECO:0007669"/>
    <property type="project" value="UniProtKB-UniRule"/>
</dbReference>
<dbReference type="AlphaFoldDB" id="A0A328TXB3"/>
<dbReference type="NCBIfam" id="NF003971">
    <property type="entry name" value="PRK05465.1"/>
    <property type="match status" value="1"/>
</dbReference>
<comment type="similarity">
    <text evidence="5">Belongs to the EutC family.</text>
</comment>
<keyword evidence="3 5" id="KW-0170">Cobalt</keyword>
<feature type="compositionally biased region" description="Acidic residues" evidence="6">
    <location>
        <begin position="80"/>
        <end position="89"/>
    </location>
</feature>
<dbReference type="Gene3D" id="3.40.50.11240">
    <property type="entry name" value="Ethanolamine ammonia-lyase light chain (EutC)"/>
    <property type="match status" value="1"/>
</dbReference>
<dbReference type="GO" id="GO:0031419">
    <property type="term" value="F:cobalamin binding"/>
    <property type="evidence" value="ECO:0007669"/>
    <property type="project" value="UniProtKB-UniRule"/>
</dbReference>
<dbReference type="OrthoDB" id="114248at2"/>
<dbReference type="PANTHER" id="PTHR39330">
    <property type="entry name" value="ETHANOLAMINE AMMONIA-LYASE LIGHT CHAIN"/>
    <property type="match status" value="1"/>
</dbReference>
<dbReference type="GO" id="GO:0046336">
    <property type="term" value="P:ethanolamine catabolic process"/>
    <property type="evidence" value="ECO:0007669"/>
    <property type="project" value="UniProtKB-UniRule"/>
</dbReference>
<feature type="binding site" evidence="5">
    <location>
        <position position="271"/>
    </location>
    <ligand>
        <name>adenosylcob(III)alamin</name>
        <dbReference type="ChEBI" id="CHEBI:18408"/>
    </ligand>
</feature>
<sequence>MQSSKLALEQLVDRVMAELEKRIAPRAADQDAAGAAGTGEFGGKAAEGNANGGAVGEKASTADVSGAGGDKAAAGGANDDSAEAAESEADGGSFGVRASHVPHPKWEEGLTELLASTPARIGVWRAGTRPLTRELLKFRYDHAAAVDSIYGTVSQPLLDRFGLFTVETCYGNTENYLKRPDQGRIITEEGAALIRATCKRKPQVQIVVSDGLSANAVSANLEDVYMSLIDSLRVQGLAAGTPFFVRGGRVAVMDHIGELLEPEALVLLIGERPGLVSSKSLSAYMCYRPRLGTVESSRTVLSNIHEGGTPPVEAGAHIGTIVRAMLEQRTSGVHLDI</sequence>
<comment type="cofactor">
    <cofactor evidence="5">
        <name>adenosylcob(III)alamin</name>
        <dbReference type="ChEBI" id="CHEBI:18408"/>
    </cofactor>
    <text evidence="5">Binds between the large and small subunits.</text>
</comment>
<comment type="catalytic activity">
    <reaction evidence="5">
        <text>ethanolamine = acetaldehyde + NH4(+)</text>
        <dbReference type="Rhea" id="RHEA:15313"/>
        <dbReference type="ChEBI" id="CHEBI:15343"/>
        <dbReference type="ChEBI" id="CHEBI:28938"/>
        <dbReference type="ChEBI" id="CHEBI:57603"/>
        <dbReference type="EC" id="4.3.1.7"/>
    </reaction>
</comment>
<protein>
    <recommendedName>
        <fullName evidence="5">Ethanolamine ammonia-lyase small subunit</fullName>
        <shortName evidence="5">EAL small subunit</shortName>
        <ecNumber evidence="5">4.3.1.7</ecNumber>
    </recommendedName>
</protein>
<comment type="caution">
    <text evidence="7">The sequence shown here is derived from an EMBL/GenBank/DDBJ whole genome shotgun (WGS) entry which is preliminary data.</text>
</comment>
<keyword evidence="2 5" id="KW-0456">Lyase</keyword>
<keyword evidence="4 5" id="KW-1283">Bacterial microcompartment</keyword>
<dbReference type="GO" id="GO:0006520">
    <property type="term" value="P:amino acid metabolic process"/>
    <property type="evidence" value="ECO:0007669"/>
    <property type="project" value="InterPro"/>
</dbReference>
<feature type="binding site" evidence="5">
    <location>
        <position position="250"/>
    </location>
    <ligand>
        <name>adenosylcob(III)alamin</name>
        <dbReference type="ChEBI" id="CHEBI:18408"/>
    </ligand>
</feature>
<comment type="subunit">
    <text evidence="5">The basic unit is a heterodimer which dimerizes to form tetramers. The heterotetramers trimerize; 6 large subunits form a core ring with 6 small subunits projecting outwards.</text>
</comment>
<gene>
    <name evidence="5" type="primary">eutC</name>
    <name evidence="7" type="ORF">DL346_16900</name>
</gene>
<dbReference type="GO" id="GO:0031471">
    <property type="term" value="C:ethanolamine degradation polyhedral organelle"/>
    <property type="evidence" value="ECO:0007669"/>
    <property type="project" value="UniProtKB-UniRule"/>
</dbReference>